<reference evidence="2 6" key="1">
    <citation type="journal article" date="2013" name="J. Virol.">
        <title>Comparative genomics of carp herpesviruses.</title>
        <authorList>
            <person name="Davison A.J."/>
            <person name="Kurobe T."/>
            <person name="Gatherer D."/>
            <person name="Cunningham C."/>
            <person name="Korf I."/>
            <person name="Fukuda H."/>
            <person name="Hedrick R.P."/>
            <person name="Waltzek T.B."/>
        </authorList>
    </citation>
    <scope>NUCLEOTIDE SEQUENCE [LARGE SCALE GENOMIC DNA]</scope>
    <source>
        <strain evidence="2">ST-J1</strain>
    </source>
</reference>
<reference evidence="5" key="4">
    <citation type="submission" date="2019-10" db="EMBL/GenBank/DDBJ databases">
        <title>The complete genome of Cyprinid herpesvirus 2, a new strain isolated from Allogynogenetic crucian carp.</title>
        <authorList>
            <person name="Jiang Y."/>
            <person name="Wang H."/>
            <person name="Lu L."/>
        </authorList>
    </citation>
    <scope>NUCLEOTIDE SEQUENCE</scope>
    <source>
        <strain evidence="5">YC-01</strain>
    </source>
</reference>
<dbReference type="EMBL" id="MN593216">
    <property type="protein sequence ID" value="QIV66970.1"/>
    <property type="molecule type" value="Genomic_DNA"/>
</dbReference>
<name>K7PBH3_CYHV2</name>
<protein>
    <submittedName>
        <fullName evidence="4">Membrane ORF153A</fullName>
    </submittedName>
    <submittedName>
        <fullName evidence="2">Membrane protein ORF153A</fullName>
    </submittedName>
</protein>
<feature type="transmembrane region" description="Helical" evidence="1">
    <location>
        <begin position="76"/>
        <end position="100"/>
    </location>
</feature>
<keyword evidence="6" id="KW-1185">Reference proteome</keyword>
<reference evidence="3" key="2">
    <citation type="journal article" date="2015" name="Can. J. Microbiol.">
        <title>Characterization and Prevalence of A New Fatal Genotype CyHV-2 in Mainland China.</title>
        <authorList>
            <person name="Li L."/>
            <person name="Luo Y."/>
            <person name="Gao Z."/>
            <person name="Huang J."/>
            <person name="Zheng X."/>
            <person name="Nie H."/>
            <person name="Zhang J."/>
            <person name="Lin L."/>
            <person name="Yuan J."/>
        </authorList>
    </citation>
    <scope>NUCLEOTIDE SEQUENCE [LARGE SCALE GENOMIC DNA]</scope>
    <source>
        <strain evidence="3">SY-C1</strain>
    </source>
</reference>
<evidence type="ECO:0000313" key="7">
    <source>
        <dbReference type="Proteomes" id="UP000126788"/>
    </source>
</evidence>
<dbReference type="Proteomes" id="UP000126788">
    <property type="component" value="Genome"/>
</dbReference>
<feature type="transmembrane region" description="Helical" evidence="1">
    <location>
        <begin position="12"/>
        <end position="35"/>
    </location>
</feature>
<evidence type="ECO:0000256" key="1">
    <source>
        <dbReference type="SAM" id="Phobius"/>
    </source>
</evidence>
<proteinExistence type="predicted"/>
<dbReference type="RefSeq" id="YP_007003973.1">
    <property type="nucleotide sequence ID" value="NC_019495.1"/>
</dbReference>
<accession>K7PBH3</accession>
<dbReference type="EMBL" id="KM200722">
    <property type="protein sequence ID" value="AKC02095.1"/>
    <property type="molecule type" value="Genomic_DNA"/>
</dbReference>
<feature type="transmembrane region" description="Helical" evidence="1">
    <location>
        <begin position="47"/>
        <end position="64"/>
    </location>
</feature>
<reference evidence="7" key="5">
    <citation type="journal article" date="2022" name="Can. J. Microbiol.">
        <title>Characterization and Prevalence of A New Fatal Genotype CyHV-2 in Mainland China.</title>
        <authorList>
            <person name="Li L."/>
            <person name="Luo Y."/>
            <person name="Gao Z."/>
            <person name="Huang J."/>
            <person name="Zheng X."/>
            <person name="Nie H."/>
            <person name="Zhang J."/>
            <person name="Lin L."/>
            <person name="Yuan J."/>
        </authorList>
    </citation>
    <scope>NUCLEOTIDE SEQUENCE [LARGE SCALE GENOMIC DNA]</scope>
</reference>
<dbReference type="EMBL" id="KT387800">
    <property type="protein sequence ID" value="AMB21723.1"/>
    <property type="molecule type" value="Genomic_DNA"/>
</dbReference>
<dbReference type="Proteomes" id="UP000101183">
    <property type="component" value="Segment"/>
</dbReference>
<dbReference type="KEGG" id="vg:14011386"/>
<evidence type="ECO:0000313" key="8">
    <source>
        <dbReference type="Proteomes" id="UP000142765"/>
    </source>
</evidence>
<dbReference type="Proteomes" id="UP000142765">
    <property type="component" value="Segment"/>
</dbReference>
<keyword evidence="1" id="KW-1133">Transmembrane helix</keyword>
<reference evidence="4 8" key="3">
    <citation type="submission" date="2015-08" db="EMBL/GenBank/DDBJ databases">
        <authorList>
            <person name="Babu N.S."/>
            <person name="Beckwith C.J."/>
            <person name="Beseler K.G."/>
            <person name="Brison A."/>
            <person name="Carone J.V."/>
            <person name="Caskin T.P."/>
            <person name="Diamond M."/>
            <person name="Durham M.E."/>
            <person name="Foxe J.M."/>
            <person name="Go M."/>
            <person name="Henderson B.A."/>
            <person name="Jones I.B."/>
            <person name="McGettigan J.A."/>
            <person name="Micheletti S.J."/>
            <person name="Nasrallah M.E."/>
            <person name="Ortiz D."/>
            <person name="Piller C.R."/>
            <person name="Privatt S.R."/>
            <person name="Schneider S.L."/>
            <person name="Sharp S."/>
            <person name="Smith T.C."/>
            <person name="Stanton J.D."/>
            <person name="Ullery H.E."/>
            <person name="Wilson R.J."/>
            <person name="Serrano M.G."/>
            <person name="Buck G."/>
            <person name="Lee V."/>
            <person name="Wang Y."/>
            <person name="Carvalho R."/>
            <person name="Voegtly L."/>
            <person name="Shi R."/>
            <person name="Duckworth R."/>
            <person name="Johnson A."/>
            <person name="Loviza R."/>
            <person name="Walstead R."/>
            <person name="Shah Z."/>
            <person name="Kiflezghi M."/>
            <person name="Wade K."/>
            <person name="Ball S.L."/>
            <person name="Bradley K.W."/>
            <person name="Asai D.J."/>
            <person name="Bowman C.A."/>
            <person name="Russell D.A."/>
            <person name="Pope W.H."/>
            <person name="Jacobs-Sera D."/>
            <person name="Hendrix R.W."/>
            <person name="Hatfull G.F."/>
        </authorList>
    </citation>
    <scope>NUCLEOTIDE SEQUENCE [LARGE SCALE GENOMIC DNA]</scope>
    <source>
        <strain evidence="4">SY</strain>
    </source>
</reference>
<sequence>MCTLNKITTKLPLIMCLLGEYLIVLSLMAGLVISARATLYDGSRHCWFNVVLCCVGLILSRCWSSRSVLAGSIHRIKVSSVVSCLFVLICCVILCIIGSISVNWMHSPTPCVFKCIGGYFISWVVIGTALMGFSIWTCGLVMKIDFKTETPSSSYSTLV</sequence>
<evidence type="ECO:0000313" key="4">
    <source>
        <dbReference type="EMBL" id="AMB21723.1"/>
    </source>
</evidence>
<dbReference type="GeneID" id="14011386"/>
<organism evidence="2 6">
    <name type="scientific">Cyprinid herpesvirus 2</name>
    <name type="common">CyHV-2</name>
    <dbReference type="NCBI Taxonomy" id="317878"/>
    <lineage>
        <taxon>Viruses</taxon>
        <taxon>Duplodnaviria</taxon>
        <taxon>Heunggongvirae</taxon>
        <taxon>Peploviricota</taxon>
        <taxon>Herviviricetes</taxon>
        <taxon>Herpesvirales</taxon>
        <taxon>Alloherpesviridae</taxon>
        <taxon>Cyvirus</taxon>
        <taxon>Cyvirus cyprinidallo2</taxon>
    </lineage>
</organism>
<evidence type="ECO:0000313" key="3">
    <source>
        <dbReference type="EMBL" id="AKC02095.1"/>
    </source>
</evidence>
<keyword evidence="1" id="KW-0472">Membrane</keyword>
<gene>
    <name evidence="2" type="ORF">CyHV2_ORF153A</name>
</gene>
<dbReference type="EMBL" id="JQ815364">
    <property type="protein sequence ID" value="AFJ20579.1"/>
    <property type="molecule type" value="Genomic_DNA"/>
</dbReference>
<feature type="transmembrane region" description="Helical" evidence="1">
    <location>
        <begin position="120"/>
        <end position="142"/>
    </location>
</feature>
<evidence type="ECO:0000313" key="5">
    <source>
        <dbReference type="EMBL" id="QIV66970.1"/>
    </source>
</evidence>
<evidence type="ECO:0000313" key="2">
    <source>
        <dbReference type="EMBL" id="AFJ20579.1"/>
    </source>
</evidence>
<evidence type="ECO:0000313" key="6">
    <source>
        <dbReference type="Proteomes" id="UP000101183"/>
    </source>
</evidence>
<keyword evidence="1" id="KW-0812">Transmembrane</keyword>